<comment type="cofactor">
    <cofactor evidence="1 8">
        <name>Mg(2+)</name>
        <dbReference type="ChEBI" id="CHEBI:18420"/>
    </cofactor>
</comment>
<evidence type="ECO:0000313" key="11">
    <source>
        <dbReference type="Proteomes" id="UP001188597"/>
    </source>
</evidence>
<proteinExistence type="inferred from homology"/>
<dbReference type="GO" id="GO:0006020">
    <property type="term" value="P:inositol metabolic process"/>
    <property type="evidence" value="ECO:0007669"/>
    <property type="project" value="TreeGrafter"/>
</dbReference>
<dbReference type="Pfam" id="PF00459">
    <property type="entry name" value="Inositol_P"/>
    <property type="match status" value="1"/>
</dbReference>
<accession>A0AA88X0U9</accession>
<evidence type="ECO:0000256" key="2">
    <source>
        <dbReference type="ARBA" id="ARBA00005152"/>
    </source>
</evidence>
<protein>
    <recommendedName>
        <fullName evidence="4">inositol-phosphate phosphatase</fullName>
        <ecNumber evidence="4">3.1.3.25</ecNumber>
    </recommendedName>
</protein>
<sequence length="219" mass="24510">MSLKGNFLLLVKILFHSSQTLLEWSMVERKRRKMVPRERGSPTAAAPSNANGDVKVKLVAIKLKGRSSTWPDQLKVMPERRGTPKIREMIKKKLKVEQSLLVTGFGYEHDDPWATNMDLFKDFTDISRGVRRLGAAAVDMCHVALGIVEAYWEYRLKPWDMAAGVLIVEEAGGAVSCMDGEKFCVFDRSVLVSNGVLHAKLAQCQKRSSSAQVCMFSAY</sequence>
<dbReference type="Proteomes" id="UP001188597">
    <property type="component" value="Unassembled WGS sequence"/>
</dbReference>
<evidence type="ECO:0000256" key="6">
    <source>
        <dbReference type="ARBA" id="ARBA00022801"/>
    </source>
</evidence>
<evidence type="ECO:0000313" key="10">
    <source>
        <dbReference type="EMBL" id="KAK3037089.1"/>
    </source>
</evidence>
<comment type="similarity">
    <text evidence="3">Belongs to the inositol monophosphatase superfamily.</text>
</comment>
<keyword evidence="9" id="KW-0732">Signal</keyword>
<evidence type="ECO:0000256" key="4">
    <source>
        <dbReference type="ARBA" id="ARBA00013106"/>
    </source>
</evidence>
<keyword evidence="7 8" id="KW-0460">Magnesium</keyword>
<keyword evidence="6" id="KW-0378">Hydrolase</keyword>
<dbReference type="GO" id="GO:0008934">
    <property type="term" value="F:inositol monophosphate 1-phosphatase activity"/>
    <property type="evidence" value="ECO:0007669"/>
    <property type="project" value="TreeGrafter"/>
</dbReference>
<dbReference type="GO" id="GO:0046872">
    <property type="term" value="F:metal ion binding"/>
    <property type="evidence" value="ECO:0007669"/>
    <property type="project" value="UniProtKB-KW"/>
</dbReference>
<dbReference type="FunFam" id="3.40.190.80:FF:000002">
    <property type="entry name" value="Inositol-1-monophosphatase"/>
    <property type="match status" value="1"/>
</dbReference>
<dbReference type="AlphaFoldDB" id="A0AA88X0U9"/>
<dbReference type="GO" id="GO:0007165">
    <property type="term" value="P:signal transduction"/>
    <property type="evidence" value="ECO:0007669"/>
    <property type="project" value="TreeGrafter"/>
</dbReference>
<dbReference type="EMBL" id="JAVXUP010000130">
    <property type="protein sequence ID" value="KAK3037089.1"/>
    <property type="molecule type" value="Genomic_DNA"/>
</dbReference>
<evidence type="ECO:0000256" key="9">
    <source>
        <dbReference type="SAM" id="SignalP"/>
    </source>
</evidence>
<evidence type="ECO:0000256" key="1">
    <source>
        <dbReference type="ARBA" id="ARBA00001946"/>
    </source>
</evidence>
<feature type="binding site" evidence="8">
    <location>
        <position position="160"/>
    </location>
    <ligand>
        <name>Mg(2+)</name>
        <dbReference type="ChEBI" id="CHEBI:18420"/>
        <label>1</label>
        <note>catalytic</note>
    </ligand>
</feature>
<dbReference type="EC" id="3.1.3.25" evidence="4"/>
<evidence type="ECO:0000256" key="5">
    <source>
        <dbReference type="ARBA" id="ARBA00022723"/>
    </source>
</evidence>
<dbReference type="GO" id="GO:0046854">
    <property type="term" value="P:phosphatidylinositol phosphate biosynthetic process"/>
    <property type="evidence" value="ECO:0007669"/>
    <property type="project" value="InterPro"/>
</dbReference>
<feature type="chain" id="PRO_5041689082" description="inositol-phosphate phosphatase" evidence="9">
    <location>
        <begin position="23"/>
        <end position="219"/>
    </location>
</feature>
<dbReference type="SUPFAM" id="SSF56655">
    <property type="entry name" value="Carbohydrate phosphatase"/>
    <property type="match status" value="1"/>
</dbReference>
<reference evidence="10" key="1">
    <citation type="submission" date="2022-12" db="EMBL/GenBank/DDBJ databases">
        <title>Draft genome assemblies for two species of Escallonia (Escalloniales).</title>
        <authorList>
            <person name="Chanderbali A."/>
            <person name="Dervinis C."/>
            <person name="Anghel I."/>
            <person name="Soltis D."/>
            <person name="Soltis P."/>
            <person name="Zapata F."/>
        </authorList>
    </citation>
    <scope>NUCLEOTIDE SEQUENCE</scope>
    <source>
        <strain evidence="10">UCBG64.0493</strain>
        <tissue evidence="10">Leaf</tissue>
    </source>
</reference>
<keyword evidence="5 8" id="KW-0479">Metal-binding</keyword>
<dbReference type="PANTHER" id="PTHR20854">
    <property type="entry name" value="INOSITOL MONOPHOSPHATASE"/>
    <property type="match status" value="1"/>
</dbReference>
<organism evidence="10 11">
    <name type="scientific">Escallonia herrerae</name>
    <dbReference type="NCBI Taxonomy" id="1293975"/>
    <lineage>
        <taxon>Eukaryota</taxon>
        <taxon>Viridiplantae</taxon>
        <taxon>Streptophyta</taxon>
        <taxon>Embryophyta</taxon>
        <taxon>Tracheophyta</taxon>
        <taxon>Spermatophyta</taxon>
        <taxon>Magnoliopsida</taxon>
        <taxon>eudicotyledons</taxon>
        <taxon>Gunneridae</taxon>
        <taxon>Pentapetalae</taxon>
        <taxon>asterids</taxon>
        <taxon>campanulids</taxon>
        <taxon>Escalloniales</taxon>
        <taxon>Escalloniaceae</taxon>
        <taxon>Escallonia</taxon>
    </lineage>
</organism>
<dbReference type="InterPro" id="IPR020550">
    <property type="entry name" value="Inositol_monophosphatase_CS"/>
</dbReference>
<keyword evidence="11" id="KW-1185">Reference proteome</keyword>
<dbReference type="Gene3D" id="3.40.190.80">
    <property type="match status" value="1"/>
</dbReference>
<evidence type="ECO:0000256" key="8">
    <source>
        <dbReference type="PIRSR" id="PIRSR600760-2"/>
    </source>
</evidence>
<dbReference type="InterPro" id="IPR000760">
    <property type="entry name" value="Inositol_monophosphatase-like"/>
</dbReference>
<comment type="pathway">
    <text evidence="2">Polyol metabolism; myo-inositol biosynthesis; myo-inositol from D-glucose 6-phosphate: step 2/2.</text>
</comment>
<dbReference type="PANTHER" id="PTHR20854:SF17">
    <property type="entry name" value="PHOSPHATASE IMPL1, CHLOROPLASTIC"/>
    <property type="match status" value="1"/>
</dbReference>
<feature type="signal peptide" evidence="9">
    <location>
        <begin position="1"/>
        <end position="22"/>
    </location>
</feature>
<gene>
    <name evidence="10" type="ORF">RJ639_029931</name>
</gene>
<evidence type="ECO:0000256" key="7">
    <source>
        <dbReference type="ARBA" id="ARBA00022842"/>
    </source>
</evidence>
<dbReference type="PROSITE" id="PS00630">
    <property type="entry name" value="IMP_2"/>
    <property type="match status" value="1"/>
</dbReference>
<evidence type="ECO:0000256" key="3">
    <source>
        <dbReference type="ARBA" id="ARBA00009759"/>
    </source>
</evidence>
<name>A0AA88X0U9_9ASTE</name>
<comment type="caution">
    <text evidence="10">The sequence shown here is derived from an EMBL/GenBank/DDBJ whole genome shotgun (WGS) entry which is preliminary data.</text>
</comment>
<dbReference type="PRINTS" id="PR00377">
    <property type="entry name" value="IMPHPHTASES"/>
</dbReference>